<reference evidence="3" key="3">
    <citation type="submission" date="2010-09" db="EMBL/GenBank/DDBJ databases">
        <title>Annotation of Gaeumannomyces graminis var. tritici R3-111a-1.</title>
        <authorList>
            <consortium name="The Broad Institute Genome Sequencing Platform"/>
            <person name="Ma L.-J."/>
            <person name="Dead R."/>
            <person name="Young S.K."/>
            <person name="Zeng Q."/>
            <person name="Gargeya S."/>
            <person name="Fitzgerald M."/>
            <person name="Haas B."/>
            <person name="Abouelleil A."/>
            <person name="Alvarado L."/>
            <person name="Arachchi H.M."/>
            <person name="Berlin A."/>
            <person name="Brown A."/>
            <person name="Chapman S.B."/>
            <person name="Chen Z."/>
            <person name="Dunbar C."/>
            <person name="Freedman E."/>
            <person name="Gearin G."/>
            <person name="Gellesch M."/>
            <person name="Goldberg J."/>
            <person name="Griggs A."/>
            <person name="Gujja S."/>
            <person name="Heiman D."/>
            <person name="Howarth C."/>
            <person name="Larson L."/>
            <person name="Lui A."/>
            <person name="MacDonald P.J.P."/>
            <person name="Mehta T."/>
            <person name="Montmayeur A."/>
            <person name="Murphy C."/>
            <person name="Neiman D."/>
            <person name="Pearson M."/>
            <person name="Priest M."/>
            <person name="Roberts A."/>
            <person name="Saif S."/>
            <person name="Shea T."/>
            <person name="Shenoy N."/>
            <person name="Sisk P."/>
            <person name="Stolte C."/>
            <person name="Sykes S."/>
            <person name="Yandava C."/>
            <person name="Wortman J."/>
            <person name="Nusbaum C."/>
            <person name="Birren B."/>
        </authorList>
    </citation>
    <scope>NUCLEOTIDE SEQUENCE</scope>
    <source>
        <strain evidence="3">R3-111a-1</strain>
    </source>
</reference>
<dbReference type="EnsemblFungi" id="EJT73614">
    <property type="protein sequence ID" value="EJT73614"/>
    <property type="gene ID" value="GGTG_07470"/>
</dbReference>
<dbReference type="STRING" id="644352.J3P1S2"/>
<reference evidence="3" key="2">
    <citation type="submission" date="2010-07" db="EMBL/GenBank/DDBJ databases">
        <authorList>
            <consortium name="The Broad Institute Genome Sequencing Platform"/>
            <consortium name="Broad Institute Genome Sequencing Center for Infectious Disease"/>
            <person name="Ma L.-J."/>
            <person name="Dead R."/>
            <person name="Young S."/>
            <person name="Zeng Q."/>
            <person name="Koehrsen M."/>
            <person name="Alvarado L."/>
            <person name="Berlin A."/>
            <person name="Chapman S.B."/>
            <person name="Chen Z."/>
            <person name="Freedman E."/>
            <person name="Gellesch M."/>
            <person name="Goldberg J."/>
            <person name="Griggs A."/>
            <person name="Gujja S."/>
            <person name="Heilman E.R."/>
            <person name="Heiman D."/>
            <person name="Hepburn T."/>
            <person name="Howarth C."/>
            <person name="Jen D."/>
            <person name="Larson L."/>
            <person name="Mehta T."/>
            <person name="Neiman D."/>
            <person name="Pearson M."/>
            <person name="Roberts A."/>
            <person name="Saif S."/>
            <person name="Shea T."/>
            <person name="Shenoy N."/>
            <person name="Sisk P."/>
            <person name="Stolte C."/>
            <person name="Sykes S."/>
            <person name="Walk T."/>
            <person name="White J."/>
            <person name="Yandava C."/>
            <person name="Haas B."/>
            <person name="Nusbaum C."/>
            <person name="Birren B."/>
        </authorList>
    </citation>
    <scope>NUCLEOTIDE SEQUENCE</scope>
    <source>
        <strain evidence="3">R3-111a-1</strain>
    </source>
</reference>
<dbReference type="eggNOG" id="ENOG502RMDP">
    <property type="taxonomic scope" value="Eukaryota"/>
</dbReference>
<dbReference type="EMBL" id="GL385398">
    <property type="protein sequence ID" value="EJT73614.1"/>
    <property type="molecule type" value="Genomic_DNA"/>
</dbReference>
<proteinExistence type="predicted"/>
<organism evidence="3">
    <name type="scientific">Gaeumannomyces tritici (strain R3-111a-1)</name>
    <name type="common">Wheat and barley take-all root rot fungus</name>
    <name type="synonym">Gaeumannomyces graminis var. tritici</name>
    <dbReference type="NCBI Taxonomy" id="644352"/>
    <lineage>
        <taxon>Eukaryota</taxon>
        <taxon>Fungi</taxon>
        <taxon>Dikarya</taxon>
        <taxon>Ascomycota</taxon>
        <taxon>Pezizomycotina</taxon>
        <taxon>Sordariomycetes</taxon>
        <taxon>Sordariomycetidae</taxon>
        <taxon>Magnaporthales</taxon>
        <taxon>Magnaporthaceae</taxon>
        <taxon>Gaeumannomyces</taxon>
    </lineage>
</organism>
<dbReference type="GeneID" id="20347928"/>
<dbReference type="Pfam" id="PF22974">
    <property type="entry name" value="DUF7029"/>
    <property type="match status" value="1"/>
</dbReference>
<feature type="chain" id="PRO_5015094799" description="DUF7029 domain-containing protein" evidence="1">
    <location>
        <begin position="20"/>
        <end position="465"/>
    </location>
</feature>
<keyword evidence="1" id="KW-0732">Signal</keyword>
<dbReference type="Proteomes" id="UP000006039">
    <property type="component" value="Unassembled WGS sequence"/>
</dbReference>
<dbReference type="AlphaFoldDB" id="J3P1S2"/>
<feature type="domain" description="DUF7029" evidence="2">
    <location>
        <begin position="69"/>
        <end position="166"/>
    </location>
</feature>
<evidence type="ECO:0000313" key="5">
    <source>
        <dbReference type="Proteomes" id="UP000006039"/>
    </source>
</evidence>
<evidence type="ECO:0000256" key="1">
    <source>
        <dbReference type="SAM" id="SignalP"/>
    </source>
</evidence>
<sequence>MHALNAFGLLALLVGSAASRSIKDVTTLKPIPKRPAALQGLDDGAAVAPSTSVKLEYGLDAKPMVEVKLDMAKPTVLLEEVADVVNVTCSDGGLAVEFKSKQSFLDAVAAWAGKGDLVFFTNHNGACDNGLERGIYEVNKFEGNAEKLVVNASAAKKDVASTATHTTIEFKGVPAAKQRRSVAKRDLESRAITIDDKGLTIGGSIGLPAGMSIYSFPPYLSVTADSAKISAAVTFSGKVDYDVFSGQLKQLYIDIDSNIDAEIGVTIDVTASYRDSFAYSPGQLSYMIVDVPGIITLGPELIFGIGLDVDIGAGARVKGTAGAGLKNGRIHIDFLDQAKITATPWTPTHNAGLDLSQRANAKADAWIDVTFQLIVQVLGGVVDMTAGLRARPRFNNDFSFAASQTIGPDGKVNQPTDGLACAQGLSVKSDFSFSLEVFVSKLWNKNVYSTLIPIADKCYTWVKGL</sequence>
<dbReference type="InterPro" id="IPR054293">
    <property type="entry name" value="DUF7029"/>
</dbReference>
<feature type="signal peptide" evidence="1">
    <location>
        <begin position="1"/>
        <end position="19"/>
    </location>
</feature>
<evidence type="ECO:0000313" key="3">
    <source>
        <dbReference type="EMBL" id="EJT73614.1"/>
    </source>
</evidence>
<protein>
    <recommendedName>
        <fullName evidence="2">DUF7029 domain-containing protein</fullName>
    </recommendedName>
</protein>
<evidence type="ECO:0000313" key="4">
    <source>
        <dbReference type="EnsemblFungi" id="EJT73614"/>
    </source>
</evidence>
<name>J3P1S2_GAET3</name>
<reference evidence="4" key="5">
    <citation type="submission" date="2018-04" db="UniProtKB">
        <authorList>
            <consortium name="EnsemblFungi"/>
        </authorList>
    </citation>
    <scope>IDENTIFICATION</scope>
    <source>
        <strain evidence="4">R3-111a-1</strain>
    </source>
</reference>
<evidence type="ECO:0000259" key="2">
    <source>
        <dbReference type="Pfam" id="PF22974"/>
    </source>
</evidence>
<gene>
    <name evidence="4" type="primary">20347928</name>
    <name evidence="3" type="ORF">GGTG_07470</name>
</gene>
<keyword evidence="5" id="KW-1185">Reference proteome</keyword>
<reference evidence="4" key="4">
    <citation type="journal article" date="2015" name="G3 (Bethesda)">
        <title>Genome sequences of three phytopathogenic species of the Magnaporthaceae family of fungi.</title>
        <authorList>
            <person name="Okagaki L.H."/>
            <person name="Nunes C.C."/>
            <person name="Sailsbery J."/>
            <person name="Clay B."/>
            <person name="Brown D."/>
            <person name="John T."/>
            <person name="Oh Y."/>
            <person name="Young N."/>
            <person name="Fitzgerald M."/>
            <person name="Haas B.J."/>
            <person name="Zeng Q."/>
            <person name="Young S."/>
            <person name="Adiconis X."/>
            <person name="Fan L."/>
            <person name="Levin J.Z."/>
            <person name="Mitchell T.K."/>
            <person name="Okubara P.A."/>
            <person name="Farman M.L."/>
            <person name="Kohn L.M."/>
            <person name="Birren B."/>
            <person name="Ma L.-J."/>
            <person name="Dean R.A."/>
        </authorList>
    </citation>
    <scope>NUCLEOTIDE SEQUENCE</scope>
    <source>
        <strain evidence="4">R3-111a-1</strain>
    </source>
</reference>
<accession>J3P1S2</accession>
<dbReference type="VEuPathDB" id="FungiDB:GGTG_07470"/>
<dbReference type="RefSeq" id="XP_009223558.1">
    <property type="nucleotide sequence ID" value="XM_009225294.1"/>
</dbReference>
<reference evidence="5" key="1">
    <citation type="submission" date="2010-07" db="EMBL/GenBank/DDBJ databases">
        <title>The genome sequence of Gaeumannomyces graminis var. tritici strain R3-111a-1.</title>
        <authorList>
            <consortium name="The Broad Institute Genome Sequencing Platform"/>
            <person name="Ma L.-J."/>
            <person name="Dead R."/>
            <person name="Young S."/>
            <person name="Zeng Q."/>
            <person name="Koehrsen M."/>
            <person name="Alvarado L."/>
            <person name="Berlin A."/>
            <person name="Chapman S.B."/>
            <person name="Chen Z."/>
            <person name="Freedman E."/>
            <person name="Gellesch M."/>
            <person name="Goldberg J."/>
            <person name="Griggs A."/>
            <person name="Gujja S."/>
            <person name="Heilman E.R."/>
            <person name="Heiman D."/>
            <person name="Hepburn T."/>
            <person name="Howarth C."/>
            <person name="Jen D."/>
            <person name="Larson L."/>
            <person name="Mehta T."/>
            <person name="Neiman D."/>
            <person name="Pearson M."/>
            <person name="Roberts A."/>
            <person name="Saif S."/>
            <person name="Shea T."/>
            <person name="Shenoy N."/>
            <person name="Sisk P."/>
            <person name="Stolte C."/>
            <person name="Sykes S."/>
            <person name="Walk T."/>
            <person name="White J."/>
            <person name="Yandava C."/>
            <person name="Haas B."/>
            <person name="Nusbaum C."/>
            <person name="Birren B."/>
        </authorList>
    </citation>
    <scope>NUCLEOTIDE SEQUENCE [LARGE SCALE GENOMIC DNA]</scope>
    <source>
        <strain evidence="5">R3-111a-1</strain>
    </source>
</reference>
<dbReference type="HOGENOM" id="CLU_023307_0_0_1"/>
<dbReference type="OrthoDB" id="160645at2759"/>